<dbReference type="PIRSF" id="PIRSF018266">
    <property type="entry name" value="FecR"/>
    <property type="match status" value="1"/>
</dbReference>
<dbReference type="EMBL" id="BMFP01000001">
    <property type="protein sequence ID" value="GGG04370.1"/>
    <property type="molecule type" value="Genomic_DNA"/>
</dbReference>
<evidence type="ECO:0000313" key="4">
    <source>
        <dbReference type="Proteomes" id="UP000634043"/>
    </source>
</evidence>
<protein>
    <recommendedName>
        <fullName evidence="5">DUF4974 domain-containing protein</fullName>
    </recommendedName>
</protein>
<organism evidence="3 4">
    <name type="scientific">Pontibacter amylolyticus</name>
    <dbReference type="NCBI Taxonomy" id="1424080"/>
    <lineage>
        <taxon>Bacteria</taxon>
        <taxon>Pseudomonadati</taxon>
        <taxon>Bacteroidota</taxon>
        <taxon>Cytophagia</taxon>
        <taxon>Cytophagales</taxon>
        <taxon>Hymenobacteraceae</taxon>
        <taxon>Pontibacter</taxon>
    </lineage>
</organism>
<dbReference type="InterPro" id="IPR032508">
    <property type="entry name" value="FecR_C"/>
</dbReference>
<dbReference type="Pfam" id="PF04773">
    <property type="entry name" value="FecR"/>
    <property type="match status" value="1"/>
</dbReference>
<evidence type="ECO:0000259" key="1">
    <source>
        <dbReference type="Pfam" id="PF04773"/>
    </source>
</evidence>
<dbReference type="Gene3D" id="2.60.120.1440">
    <property type="match status" value="1"/>
</dbReference>
<dbReference type="Proteomes" id="UP000634043">
    <property type="component" value="Unassembled WGS sequence"/>
</dbReference>
<dbReference type="InterPro" id="IPR006860">
    <property type="entry name" value="FecR"/>
</dbReference>
<dbReference type="PANTHER" id="PTHR30273">
    <property type="entry name" value="PERIPLASMIC SIGNAL SENSOR AND SIGMA FACTOR ACTIVATOR FECR-RELATED"/>
    <property type="match status" value="1"/>
</dbReference>
<keyword evidence="4" id="KW-1185">Reference proteome</keyword>
<proteinExistence type="predicted"/>
<name>A0ABQ1VXN7_9BACT</name>
<gene>
    <name evidence="3" type="ORF">GCM10011323_06410</name>
</gene>
<sequence length="362" mass="41106">MYIACAYTLKPLNKQTPDMNHETATAAELAADHDFIQWVKYPTQESMLYWSQFAEQYPDKAQEMAEARRLVLLLSQEQADDHSFDEEAQLVWEQLQEAMQQDRDRGPDGGRVFSIWGYPLKTWLSAAAVITLLLASAALLFTRQSAEPVTYATAYGEKRIIQLSDKSVIVLNANSSITIPENWEKDKPRTVQLRGEAFFSVTQQANRQQFIVTTSKGTKINVLGTEFNVYDRGQEDRVVLTSGKVRLSATQNGATRQMEMQPGDLVTVSAASGFSHRRVDPDLYTAWQHNKVYFDDYTLREVGALIEEQYGYKVEFSGKELPGQRITAFLEVKNPEDILNTLAETFELQITQQENTIYISSL</sequence>
<reference evidence="4" key="1">
    <citation type="journal article" date="2019" name="Int. J. Syst. Evol. Microbiol.">
        <title>The Global Catalogue of Microorganisms (GCM) 10K type strain sequencing project: providing services to taxonomists for standard genome sequencing and annotation.</title>
        <authorList>
            <consortium name="The Broad Institute Genomics Platform"/>
            <consortium name="The Broad Institute Genome Sequencing Center for Infectious Disease"/>
            <person name="Wu L."/>
            <person name="Ma J."/>
        </authorList>
    </citation>
    <scope>NUCLEOTIDE SEQUENCE [LARGE SCALE GENOMIC DNA]</scope>
    <source>
        <strain evidence="4">CGMCC 1.12749</strain>
    </source>
</reference>
<comment type="caution">
    <text evidence="3">The sequence shown here is derived from an EMBL/GenBank/DDBJ whole genome shotgun (WGS) entry which is preliminary data.</text>
</comment>
<dbReference type="Gene3D" id="3.55.50.30">
    <property type="match status" value="1"/>
</dbReference>
<dbReference type="InterPro" id="IPR012373">
    <property type="entry name" value="Ferrdict_sens_TM"/>
</dbReference>
<accession>A0ABQ1VXN7</accession>
<dbReference type="Pfam" id="PF16344">
    <property type="entry name" value="FecR_C"/>
    <property type="match status" value="1"/>
</dbReference>
<evidence type="ECO:0008006" key="5">
    <source>
        <dbReference type="Google" id="ProtNLM"/>
    </source>
</evidence>
<evidence type="ECO:0000313" key="3">
    <source>
        <dbReference type="EMBL" id="GGG04370.1"/>
    </source>
</evidence>
<feature type="domain" description="Protein FecR C-terminal" evidence="2">
    <location>
        <begin position="292"/>
        <end position="359"/>
    </location>
</feature>
<evidence type="ECO:0000259" key="2">
    <source>
        <dbReference type="Pfam" id="PF16344"/>
    </source>
</evidence>
<feature type="domain" description="FecR protein" evidence="1">
    <location>
        <begin position="150"/>
        <end position="246"/>
    </location>
</feature>
<dbReference type="PANTHER" id="PTHR30273:SF2">
    <property type="entry name" value="PROTEIN FECR"/>
    <property type="match status" value="1"/>
</dbReference>